<proteinExistence type="inferred from homology"/>
<protein>
    <recommendedName>
        <fullName evidence="5">Exonuclease V, mitochondrial</fullName>
    </recommendedName>
    <alternativeName>
        <fullName evidence="11">Defects in morphology protein 1</fullName>
    </alternativeName>
</protein>
<evidence type="ECO:0000256" key="9">
    <source>
        <dbReference type="ARBA" id="ARBA00023004"/>
    </source>
</evidence>
<accession>A0AAD5BAP7</accession>
<evidence type="ECO:0000256" key="1">
    <source>
        <dbReference type="ARBA" id="ARBA00001946"/>
    </source>
</evidence>
<keyword evidence="14" id="KW-1185">Reference proteome</keyword>
<organism evidence="13 14">
    <name type="scientific">Candida theae</name>
    <dbReference type="NCBI Taxonomy" id="1198502"/>
    <lineage>
        <taxon>Eukaryota</taxon>
        <taxon>Fungi</taxon>
        <taxon>Dikarya</taxon>
        <taxon>Ascomycota</taxon>
        <taxon>Saccharomycotina</taxon>
        <taxon>Pichiomycetes</taxon>
        <taxon>Debaryomycetaceae</taxon>
        <taxon>Candida/Lodderomyces clade</taxon>
        <taxon>Candida</taxon>
    </lineage>
</organism>
<comment type="cofactor">
    <cofactor evidence="2">
        <name>[4Fe-4S] cluster</name>
        <dbReference type="ChEBI" id="CHEBI:49883"/>
    </cofactor>
</comment>
<keyword evidence="10" id="KW-0411">Iron-sulfur</keyword>
<evidence type="ECO:0000256" key="12">
    <source>
        <dbReference type="SAM" id="MobiDB-lite"/>
    </source>
</evidence>
<dbReference type="GO" id="GO:0005739">
    <property type="term" value="C:mitochondrion"/>
    <property type="evidence" value="ECO:0007669"/>
    <property type="project" value="TreeGrafter"/>
</dbReference>
<dbReference type="PANTHER" id="PTHR14464:SF4">
    <property type="entry name" value="EXONUCLEASE V"/>
    <property type="match status" value="1"/>
</dbReference>
<feature type="compositionally biased region" description="Low complexity" evidence="12">
    <location>
        <begin position="125"/>
        <end position="139"/>
    </location>
</feature>
<evidence type="ECO:0000256" key="3">
    <source>
        <dbReference type="ARBA" id="ARBA00009797"/>
    </source>
</evidence>
<evidence type="ECO:0000256" key="11">
    <source>
        <dbReference type="ARBA" id="ARBA00030412"/>
    </source>
</evidence>
<keyword evidence="6" id="KW-0004">4Fe-4S</keyword>
<evidence type="ECO:0000256" key="5">
    <source>
        <dbReference type="ARBA" id="ARBA00013561"/>
    </source>
</evidence>
<comment type="caution">
    <text evidence="13">The sequence shown here is derived from an EMBL/GenBank/DDBJ whole genome shotgun (WGS) entry which is preliminary data.</text>
</comment>
<dbReference type="GO" id="GO:0045145">
    <property type="term" value="F:single-stranded DNA 5'-3' DNA exonuclease activity"/>
    <property type="evidence" value="ECO:0007669"/>
    <property type="project" value="InterPro"/>
</dbReference>
<sequence>MTAKMHVEIDDALEKLTLKDTTLDKPLLLDETSKDDARVLPKRGYDNDLFRIEKHSKFTHSQIRDFEANLNAKEEEAYAQAIIKQVQQADTSTTTITKSKTKKVKKATTKSTKSTKSGAKPSPVPSRSSSLTSPSQTTSEDQEIFAKNESLRNLYDNWNLPYSENLPIVSPLPNETPLDFHATHNGDSLPTKKGSQRLSTTKLLIKNWCVLREYYRVWSGSLRTPATKAMEQGTRHHAILEEETHPRIDITDMLDFVAEKAQSLQRELKTRLVVATNVAGDQDVFVQNDATVEEIKRVSLLVDEMLTISEEDKVANNWAHNVVARLFAILANSEAREIPIHSFIDMNRSKIIEPKDGVEALENSVPISSIVDLFKFGNHKDPTDFSFFTELRNMLHFEYEKDHLGKPIIDLTSFIPETQKILSEYSTDKLSLVVSDVKTRSGNTLPYQQSVLDGAKDQTMFYRKFFEILTHDSEFTYRGMIKNAATRSCDVDKPLSPILVLQMLRLNPNLFYTDFVKLSNGEPIDFAPYDEDIKLNKLNRSLAELEIVGYPKSMDDDATVKQNPQIEFQFDLLFQNAQEFSSNTPSNESYLKELDRIDVTSTASGNITSAVLQHSFPYSHYMKPLLKTWKTPPTLRYVIARSAQLFSLFQNFVDDSTTVEYHNAISHEVFEIRHYKHSQKQLDQALRDACDFWLGRTLPKFADSLSKCNTCEFRTKCIMGRGEADDLMNKRKMVGPQLRELLGQHVS</sequence>
<name>A0AAD5BAP7_9ASCO</name>
<dbReference type="GO" id="GO:0051539">
    <property type="term" value="F:4 iron, 4 sulfur cluster binding"/>
    <property type="evidence" value="ECO:0007669"/>
    <property type="project" value="UniProtKB-KW"/>
</dbReference>
<gene>
    <name evidence="13" type="ORF">KGF57_005231</name>
</gene>
<comment type="similarity">
    <text evidence="3">Belongs to the EXO5 family.</text>
</comment>
<dbReference type="Proteomes" id="UP001204833">
    <property type="component" value="Unassembled WGS sequence"/>
</dbReference>
<evidence type="ECO:0000256" key="4">
    <source>
        <dbReference type="ARBA" id="ARBA00011245"/>
    </source>
</evidence>
<reference evidence="13 14" key="1">
    <citation type="journal article" date="2022" name="DNA Res.">
        <title>Genome analysis of five recently described species of the CUG-Ser clade uncovers Candida theae as a new hybrid lineage with pathogenic potential in the Candida parapsilosis species complex.</title>
        <authorList>
            <person name="Mixao V."/>
            <person name="Del Olmo V."/>
            <person name="Hegedusova E."/>
            <person name="Saus E."/>
            <person name="Pryszcz L."/>
            <person name="Cillingova A."/>
            <person name="Nosek J."/>
            <person name="Gabaldon T."/>
        </authorList>
    </citation>
    <scope>NUCLEOTIDE SEQUENCE [LARGE SCALE GENOMIC DNA]</scope>
    <source>
        <strain evidence="13 14">CBS 12239</strain>
    </source>
</reference>
<keyword evidence="7" id="KW-0540">Nuclease</keyword>
<dbReference type="RefSeq" id="XP_051606343.1">
    <property type="nucleotide sequence ID" value="XM_051754826.1"/>
</dbReference>
<evidence type="ECO:0000313" key="14">
    <source>
        <dbReference type="Proteomes" id="UP001204833"/>
    </source>
</evidence>
<dbReference type="GeneID" id="76153275"/>
<keyword evidence="6" id="KW-0479">Metal-binding</keyword>
<dbReference type="GO" id="GO:0036297">
    <property type="term" value="P:interstrand cross-link repair"/>
    <property type="evidence" value="ECO:0007669"/>
    <property type="project" value="TreeGrafter"/>
</dbReference>
<evidence type="ECO:0000256" key="7">
    <source>
        <dbReference type="ARBA" id="ARBA00022722"/>
    </source>
</evidence>
<evidence type="ECO:0000256" key="8">
    <source>
        <dbReference type="ARBA" id="ARBA00022839"/>
    </source>
</evidence>
<evidence type="ECO:0000313" key="13">
    <source>
        <dbReference type="EMBL" id="KAI5948833.1"/>
    </source>
</evidence>
<feature type="compositionally biased region" description="Basic residues" evidence="12">
    <location>
        <begin position="99"/>
        <end position="108"/>
    </location>
</feature>
<dbReference type="PANTHER" id="PTHR14464">
    <property type="entry name" value="EXONUCLEASE V"/>
    <property type="match status" value="1"/>
</dbReference>
<keyword evidence="9" id="KW-0408">Iron</keyword>
<evidence type="ECO:0000256" key="6">
    <source>
        <dbReference type="ARBA" id="ARBA00022485"/>
    </source>
</evidence>
<dbReference type="InterPro" id="IPR019190">
    <property type="entry name" value="EXOV"/>
</dbReference>
<dbReference type="Pfam" id="PF09810">
    <property type="entry name" value="Exo5"/>
    <property type="match status" value="2"/>
</dbReference>
<keyword evidence="8" id="KW-0269">Exonuclease</keyword>
<dbReference type="AlphaFoldDB" id="A0AAD5BAP7"/>
<keyword evidence="8" id="KW-0378">Hydrolase</keyword>
<dbReference type="GO" id="GO:0005634">
    <property type="term" value="C:nucleus"/>
    <property type="evidence" value="ECO:0007669"/>
    <property type="project" value="TreeGrafter"/>
</dbReference>
<evidence type="ECO:0000256" key="2">
    <source>
        <dbReference type="ARBA" id="ARBA00001966"/>
    </source>
</evidence>
<comment type="cofactor">
    <cofactor evidence="1">
        <name>Mg(2+)</name>
        <dbReference type="ChEBI" id="CHEBI:18420"/>
    </cofactor>
</comment>
<feature type="region of interest" description="Disordered" evidence="12">
    <location>
        <begin position="89"/>
        <end position="143"/>
    </location>
</feature>
<dbReference type="EMBL" id="JAIHNG010000177">
    <property type="protein sequence ID" value="KAI5948833.1"/>
    <property type="molecule type" value="Genomic_DNA"/>
</dbReference>
<comment type="subunit">
    <text evidence="4">Monomer.</text>
</comment>
<evidence type="ECO:0000256" key="10">
    <source>
        <dbReference type="ARBA" id="ARBA00023014"/>
    </source>
</evidence>